<accession>A0ABN0SPC5</accession>
<evidence type="ECO:0000256" key="3">
    <source>
        <dbReference type="ARBA" id="ARBA00023002"/>
    </source>
</evidence>
<keyword evidence="2" id="KW-0479">Metal-binding</keyword>
<organism evidence="5 6">
    <name type="scientific">Brevibacterium metallidurans</name>
    <dbReference type="NCBI Taxonomy" id="1482676"/>
    <lineage>
        <taxon>Bacteria</taxon>
        <taxon>Bacillati</taxon>
        <taxon>Actinomycetota</taxon>
        <taxon>Actinomycetes</taxon>
        <taxon>Micrococcales</taxon>
        <taxon>Brevibacteriaceae</taxon>
        <taxon>Brevibacterium</taxon>
    </lineage>
</organism>
<evidence type="ECO:0000256" key="2">
    <source>
        <dbReference type="ARBA" id="ARBA00022723"/>
    </source>
</evidence>
<dbReference type="Proteomes" id="UP001498238">
    <property type="component" value="Unassembled WGS sequence"/>
</dbReference>
<comment type="similarity">
    <text evidence="1">Belongs to the PdxA family. PdxA2 subfamily.</text>
</comment>
<evidence type="ECO:0000313" key="6">
    <source>
        <dbReference type="Proteomes" id="UP001498238"/>
    </source>
</evidence>
<evidence type="ECO:0000313" key="5">
    <source>
        <dbReference type="EMBL" id="GAA0036075.1"/>
    </source>
</evidence>
<dbReference type="PANTHER" id="PTHR30004">
    <property type="entry name" value="4-HYDROXYTHREONINE-4-PHOSPHATE DEHYDROGENASE"/>
    <property type="match status" value="1"/>
</dbReference>
<comment type="caution">
    <text evidence="5">The sequence shown here is derived from an EMBL/GenBank/DDBJ whole genome shotgun (WGS) entry which is preliminary data.</text>
</comment>
<proteinExistence type="inferred from homology"/>
<dbReference type="EMBL" id="BAAAAF010000007">
    <property type="protein sequence ID" value="GAA0036075.1"/>
    <property type="molecule type" value="Genomic_DNA"/>
</dbReference>
<keyword evidence="3" id="KW-0560">Oxidoreductase</keyword>
<reference evidence="5 6" key="1">
    <citation type="submission" date="2024-01" db="EMBL/GenBank/DDBJ databases">
        <title>Characterization of antibiotic resistant novel bacterial strains and their environmental applications.</title>
        <authorList>
            <person name="Manzoor S."/>
            <person name="Abbas S."/>
            <person name="Arshad M."/>
            <person name="Ahmed I."/>
        </authorList>
    </citation>
    <scope>NUCLEOTIDE SEQUENCE [LARGE SCALE GENOMIC DNA]</scope>
    <source>
        <strain evidence="5 6">NCCP-602</strain>
    </source>
</reference>
<evidence type="ECO:0000256" key="4">
    <source>
        <dbReference type="ARBA" id="ARBA00023027"/>
    </source>
</evidence>
<name>A0ABN0SPC5_9MICO</name>
<keyword evidence="6" id="KW-1185">Reference proteome</keyword>
<evidence type="ECO:0000256" key="1">
    <source>
        <dbReference type="ARBA" id="ARBA00009464"/>
    </source>
</evidence>
<protein>
    <submittedName>
        <fullName evidence="5">4-hydroxythreonine-4-phosphate dehydrogenase PdxA</fullName>
    </submittedName>
</protein>
<dbReference type="NCBIfam" id="TIGR00557">
    <property type="entry name" value="pdxA"/>
    <property type="match status" value="1"/>
</dbReference>
<dbReference type="InterPro" id="IPR005255">
    <property type="entry name" value="PdxA_fam"/>
</dbReference>
<gene>
    <name evidence="5" type="primary">pdxA</name>
    <name evidence="5" type="ORF">NCCP602_20360</name>
</gene>
<dbReference type="SUPFAM" id="SSF53659">
    <property type="entry name" value="Isocitrate/Isopropylmalate dehydrogenase-like"/>
    <property type="match status" value="1"/>
</dbReference>
<keyword evidence="4" id="KW-0520">NAD</keyword>
<dbReference type="Gene3D" id="3.40.718.10">
    <property type="entry name" value="Isopropylmalate Dehydrogenase"/>
    <property type="match status" value="1"/>
</dbReference>
<dbReference type="PANTHER" id="PTHR30004:SF6">
    <property type="entry name" value="D-THREONATE 4-PHOSPHATE DEHYDROGENASE"/>
    <property type="match status" value="1"/>
</dbReference>
<dbReference type="RefSeq" id="WP_339392910.1">
    <property type="nucleotide sequence ID" value="NZ_BAAAAF010000007.1"/>
</dbReference>
<sequence>MSAPVLAVTVGDPVGIGPEITAQVLAEFAGRDDQHGIAVADLAVMRRAVEVIGLDVELRSVTDWSTASAGEGVIDVFDIGVLGENLPEWGTVDARAGKAAVTAIEVATTAAMDQRIAGIVTGPINKEAVWESGSVHLGHTEMLGELTGVTKQDTMFVVENTKTPGHKLQIFFATRHMSLRKAIDALTVETQVDSIERAHRALQLYGVAEPRLAVAALNPHGGENGAFGDEEIEILRPAVEAVNAGSGFDVAGPIPADSVFHQGLTGRFDGILSQYHDQGHIASKTFDFDGTISVTVGLPILRTSVDHGTAFDIAGKGLADAGTMRSAYTAAIGYAPFVDGIRAEYLPR</sequence>
<dbReference type="Pfam" id="PF04166">
    <property type="entry name" value="PdxA"/>
    <property type="match status" value="1"/>
</dbReference>